<protein>
    <submittedName>
        <fullName evidence="3">Uncharacterized protein</fullName>
    </submittedName>
</protein>
<dbReference type="Pfam" id="PF00106">
    <property type="entry name" value="adh_short"/>
    <property type="match status" value="1"/>
</dbReference>
<dbReference type="PANTHER" id="PTHR43180">
    <property type="entry name" value="3-OXOACYL-(ACYL-CARRIER-PROTEIN) REDUCTASE (AFU_ORTHOLOGUE AFUA_6G11210)"/>
    <property type="match status" value="1"/>
</dbReference>
<dbReference type="VEuPathDB" id="FungiDB:PABG_02955"/>
<dbReference type="InterPro" id="IPR002347">
    <property type="entry name" value="SDR_fam"/>
</dbReference>
<dbReference type="PANTHER" id="PTHR43180:SF10">
    <property type="entry name" value="NAD(P)-BINDING PROTEIN"/>
    <property type="match status" value="1"/>
</dbReference>
<reference evidence="3 4" key="1">
    <citation type="submission" date="2016-06" db="EMBL/GenBank/DDBJ databases">
        <authorList>
            <person name="Kjaerup R.B."/>
            <person name="Dalgaard T.S."/>
            <person name="Juul-Madsen H.R."/>
        </authorList>
    </citation>
    <scope>NUCLEOTIDE SEQUENCE [LARGE SCALE GENOMIC DNA]</scope>
    <source>
        <strain evidence="3 4">Pb300</strain>
    </source>
</reference>
<comment type="similarity">
    <text evidence="1">Belongs to the short-chain dehydrogenases/reductases (SDR) family.</text>
</comment>
<dbReference type="VEuPathDB" id="FungiDB:PADG_01473"/>
<dbReference type="Proteomes" id="UP000242814">
    <property type="component" value="Unassembled WGS sequence"/>
</dbReference>
<sequence length="309" mass="33113">MTDLTIDDVAFSRLRDKVIIITGGSSGIGLATVQLLLASGSKVVIGDRNPPPPELVDDANLTYLQIDVTNWKDLVALFKKAREVYGSIDHVFANAGISSKTSFFDDETDENGDPVEPKYPTLDVNLTSVVNTVKLAIFYLKQQKGGGSIVLTASASSFQRFSSVDYTTAKHGVLGLMRGLTPHLYPELPIRINAIAPSWTDTGIVPRALLELVGVTVQSAHVVALSVALLMCSDGGNSVDSVDRVDSSRHGQLIYSVAGLYREIEEGMLEAVAGLLSPLSPDGLSENEALERVLVAVRTMKLEKDGVSK</sequence>
<dbReference type="PRINTS" id="PR00081">
    <property type="entry name" value="GDHRDH"/>
</dbReference>
<evidence type="ECO:0000313" key="4">
    <source>
        <dbReference type="Proteomes" id="UP000242814"/>
    </source>
</evidence>
<keyword evidence="2" id="KW-0560">Oxidoreductase</keyword>
<gene>
    <name evidence="3" type="ORF">ACO22_06520</name>
</gene>
<dbReference type="EMBL" id="LZYO01000357">
    <property type="protein sequence ID" value="ODH14767.1"/>
    <property type="molecule type" value="Genomic_DNA"/>
</dbReference>
<organism evidence="3 4">
    <name type="scientific">Paracoccidioides brasiliensis</name>
    <dbReference type="NCBI Taxonomy" id="121759"/>
    <lineage>
        <taxon>Eukaryota</taxon>
        <taxon>Fungi</taxon>
        <taxon>Dikarya</taxon>
        <taxon>Ascomycota</taxon>
        <taxon>Pezizomycotina</taxon>
        <taxon>Eurotiomycetes</taxon>
        <taxon>Eurotiomycetidae</taxon>
        <taxon>Onygenales</taxon>
        <taxon>Ajellomycetaceae</taxon>
        <taxon>Paracoccidioides</taxon>
    </lineage>
</organism>
<comment type="caution">
    <text evidence="3">The sequence shown here is derived from an EMBL/GenBank/DDBJ whole genome shotgun (WGS) entry which is preliminary data.</text>
</comment>
<evidence type="ECO:0000313" key="3">
    <source>
        <dbReference type="EMBL" id="ODH14767.1"/>
    </source>
</evidence>
<evidence type="ECO:0000256" key="2">
    <source>
        <dbReference type="ARBA" id="ARBA00023002"/>
    </source>
</evidence>
<evidence type="ECO:0000256" key="1">
    <source>
        <dbReference type="ARBA" id="ARBA00006484"/>
    </source>
</evidence>
<dbReference type="AlphaFoldDB" id="A0A1D2J772"/>
<dbReference type="InterPro" id="IPR036291">
    <property type="entry name" value="NAD(P)-bd_dom_sf"/>
</dbReference>
<dbReference type="GO" id="GO:0016491">
    <property type="term" value="F:oxidoreductase activity"/>
    <property type="evidence" value="ECO:0007669"/>
    <property type="project" value="UniProtKB-KW"/>
</dbReference>
<proteinExistence type="inferred from homology"/>
<accession>A0A1D2J772</accession>
<dbReference type="Gene3D" id="3.40.50.720">
    <property type="entry name" value="NAD(P)-binding Rossmann-like Domain"/>
    <property type="match status" value="1"/>
</dbReference>
<dbReference type="SUPFAM" id="SSF51735">
    <property type="entry name" value="NAD(P)-binding Rossmann-fold domains"/>
    <property type="match status" value="1"/>
</dbReference>
<name>A0A1D2J772_PARBR</name>